<dbReference type="Proteomes" id="UP001597053">
    <property type="component" value="Unassembled WGS sequence"/>
</dbReference>
<dbReference type="EMBL" id="JBHTHM010000057">
    <property type="protein sequence ID" value="MFD0782884.1"/>
    <property type="molecule type" value="Genomic_DNA"/>
</dbReference>
<evidence type="ECO:0000256" key="1">
    <source>
        <dbReference type="SAM" id="MobiDB-lite"/>
    </source>
</evidence>
<protein>
    <submittedName>
        <fullName evidence="3">PepSY domain-containing protein</fullName>
    </submittedName>
</protein>
<feature type="compositionally biased region" description="Basic and acidic residues" evidence="1">
    <location>
        <begin position="96"/>
        <end position="105"/>
    </location>
</feature>
<organism evidence="3 4">
    <name type="scientific">Micromonospora azadirachtae</name>
    <dbReference type="NCBI Taxonomy" id="1970735"/>
    <lineage>
        <taxon>Bacteria</taxon>
        <taxon>Bacillati</taxon>
        <taxon>Actinomycetota</taxon>
        <taxon>Actinomycetes</taxon>
        <taxon>Micromonosporales</taxon>
        <taxon>Micromonosporaceae</taxon>
        <taxon>Micromonospora</taxon>
    </lineage>
</organism>
<keyword evidence="4" id="KW-1185">Reference proteome</keyword>
<feature type="region of interest" description="Disordered" evidence="1">
    <location>
        <begin position="95"/>
        <end position="117"/>
    </location>
</feature>
<dbReference type="InterPro" id="IPR005625">
    <property type="entry name" value="PepSY-ass_TM"/>
</dbReference>
<dbReference type="Pfam" id="PF03929">
    <property type="entry name" value="PepSY_TM"/>
    <property type="match status" value="1"/>
</dbReference>
<keyword evidence="2" id="KW-0472">Membrane</keyword>
<proteinExistence type="predicted"/>
<sequence length="117" mass="12784">MRTWLDDLHPHLHVGSVGRHCSEVAASWSWGVALGGLALWWRRNRSSRGRLRRLLLPDLARARVSAVPVLACQHGSLAGGRPALPVRAGLTWSRHARAEPRRRTPELAPALDGASGP</sequence>
<feature type="transmembrane region" description="Helical" evidence="2">
    <location>
        <begin position="25"/>
        <end position="42"/>
    </location>
</feature>
<keyword evidence="2" id="KW-0812">Transmembrane</keyword>
<reference evidence="4" key="1">
    <citation type="journal article" date="2019" name="Int. J. Syst. Evol. Microbiol.">
        <title>The Global Catalogue of Microorganisms (GCM) 10K type strain sequencing project: providing services to taxonomists for standard genome sequencing and annotation.</title>
        <authorList>
            <consortium name="The Broad Institute Genomics Platform"/>
            <consortium name="The Broad Institute Genome Sequencing Center for Infectious Disease"/>
            <person name="Wu L."/>
            <person name="Ma J."/>
        </authorList>
    </citation>
    <scope>NUCLEOTIDE SEQUENCE [LARGE SCALE GENOMIC DNA]</scope>
    <source>
        <strain evidence="4">JCM 32148</strain>
    </source>
</reference>
<keyword evidence="2" id="KW-1133">Transmembrane helix</keyword>
<accession>A0ABW2ZXC0</accession>
<evidence type="ECO:0000313" key="3">
    <source>
        <dbReference type="EMBL" id="MFD0782884.1"/>
    </source>
</evidence>
<feature type="non-terminal residue" evidence="3">
    <location>
        <position position="117"/>
    </location>
</feature>
<evidence type="ECO:0000256" key="2">
    <source>
        <dbReference type="SAM" id="Phobius"/>
    </source>
</evidence>
<name>A0ABW2ZXC0_9ACTN</name>
<comment type="caution">
    <text evidence="3">The sequence shown here is derived from an EMBL/GenBank/DDBJ whole genome shotgun (WGS) entry which is preliminary data.</text>
</comment>
<gene>
    <name evidence="3" type="ORF">ACFQZ8_02935</name>
</gene>
<evidence type="ECO:0000313" key="4">
    <source>
        <dbReference type="Proteomes" id="UP001597053"/>
    </source>
</evidence>